<dbReference type="EMBL" id="HBEL01003752">
    <property type="protein sequence ID" value="CAD8405652.1"/>
    <property type="molecule type" value="Transcribed_RNA"/>
</dbReference>
<gene>
    <name evidence="4" type="ORF">PINE0816_LOCUS1767</name>
</gene>
<dbReference type="PANTHER" id="PTHR45641:SF19">
    <property type="entry name" value="NEPHROCYSTIN-3"/>
    <property type="match status" value="1"/>
</dbReference>
<evidence type="ECO:0000256" key="2">
    <source>
        <dbReference type="ARBA" id="ARBA00022803"/>
    </source>
</evidence>
<feature type="repeat" description="TPR" evidence="3">
    <location>
        <begin position="109"/>
        <end position="142"/>
    </location>
</feature>
<keyword evidence="1" id="KW-0677">Repeat</keyword>
<keyword evidence="2 3" id="KW-0802">TPR repeat</keyword>
<accession>A0A7S0BXS6</accession>
<evidence type="ECO:0008006" key="5">
    <source>
        <dbReference type="Google" id="ProtNLM"/>
    </source>
</evidence>
<dbReference type="InterPro" id="IPR019734">
    <property type="entry name" value="TPR_rpt"/>
</dbReference>
<reference evidence="4" key="1">
    <citation type="submission" date="2021-01" db="EMBL/GenBank/DDBJ databases">
        <authorList>
            <person name="Corre E."/>
            <person name="Pelletier E."/>
            <person name="Niang G."/>
            <person name="Scheremetjew M."/>
            <person name="Finn R."/>
            <person name="Kale V."/>
            <person name="Holt S."/>
            <person name="Cochrane G."/>
            <person name="Meng A."/>
            <person name="Brown T."/>
            <person name="Cohen L."/>
        </authorList>
    </citation>
    <scope>NUCLEOTIDE SEQUENCE</scope>
    <source>
        <strain evidence="4">CCAP1064/1</strain>
    </source>
</reference>
<dbReference type="AlphaFoldDB" id="A0A7S0BXS6"/>
<dbReference type="Pfam" id="PF13424">
    <property type="entry name" value="TPR_12"/>
    <property type="match status" value="1"/>
</dbReference>
<dbReference type="PANTHER" id="PTHR45641">
    <property type="entry name" value="TETRATRICOPEPTIDE REPEAT PROTEIN (AFU_ORTHOLOGUE AFUA_6G03870)"/>
    <property type="match status" value="1"/>
</dbReference>
<proteinExistence type="predicted"/>
<dbReference type="SUPFAM" id="SSF48452">
    <property type="entry name" value="TPR-like"/>
    <property type="match status" value="2"/>
</dbReference>
<evidence type="ECO:0000256" key="3">
    <source>
        <dbReference type="PROSITE-ProRule" id="PRU00339"/>
    </source>
</evidence>
<sequence>MQHYTDALSTYRNCLNSKHSHVDIGVTLNNIGQIHRLKGNYAEAMKVYQESFRIMKSILGLEHRNVAATPHNMATMFLCQEEYDNATELFQNVLIVQRGALGDDHLDVAITLDSMGHVYERRKKFDKAFKLYSKSLRVRKAALGKHHLFVAVSADRIANFLRESGHDSMEALRHFSEALEVYVANDFEESHPELVGVKLHIAALQKKSSDSKQAEHAAVAVA</sequence>
<dbReference type="InterPro" id="IPR011990">
    <property type="entry name" value="TPR-like_helical_dom_sf"/>
</dbReference>
<evidence type="ECO:0000256" key="1">
    <source>
        <dbReference type="ARBA" id="ARBA00022737"/>
    </source>
</evidence>
<dbReference type="Gene3D" id="1.25.40.10">
    <property type="entry name" value="Tetratricopeptide repeat domain"/>
    <property type="match status" value="2"/>
</dbReference>
<name>A0A7S0BXS6_9STRA</name>
<dbReference type="Pfam" id="PF13374">
    <property type="entry name" value="TPR_10"/>
    <property type="match status" value="1"/>
</dbReference>
<protein>
    <recommendedName>
        <fullName evidence="5">Kinesin light chain</fullName>
    </recommendedName>
</protein>
<organism evidence="4">
    <name type="scientific">Proboscia inermis</name>
    <dbReference type="NCBI Taxonomy" id="420281"/>
    <lineage>
        <taxon>Eukaryota</taxon>
        <taxon>Sar</taxon>
        <taxon>Stramenopiles</taxon>
        <taxon>Ochrophyta</taxon>
        <taxon>Bacillariophyta</taxon>
        <taxon>Coscinodiscophyceae</taxon>
        <taxon>Rhizosoleniophycidae</taxon>
        <taxon>Rhizosoleniales</taxon>
        <taxon>Rhizosoleniaceae</taxon>
        <taxon>Proboscia</taxon>
    </lineage>
</organism>
<dbReference type="SMART" id="SM00028">
    <property type="entry name" value="TPR"/>
    <property type="match status" value="3"/>
</dbReference>
<dbReference type="PROSITE" id="PS50005">
    <property type="entry name" value="TPR"/>
    <property type="match status" value="1"/>
</dbReference>
<evidence type="ECO:0000313" key="4">
    <source>
        <dbReference type="EMBL" id="CAD8405652.1"/>
    </source>
</evidence>